<keyword evidence="1" id="KW-0472">Membrane</keyword>
<comment type="caution">
    <text evidence="2">The sequence shown here is derived from an EMBL/GenBank/DDBJ whole genome shotgun (WGS) entry which is preliminary data.</text>
</comment>
<gene>
    <name evidence="2" type="ORF">A2122_02455</name>
</gene>
<sequence length="228" mass="26108">MASAVLERQAVALPDFDRGEREIRFELDAESRRVLGTTILTPEEQAFYLRLALSDLGIRPYTKELVVAYQKEMEAKANREIDEKFARRKHKRHWRIVPALLGAAILWALVGILFFTPKTWEGNPTAGWIVMPPILLAVISVFVAMSTMSEPKRWSWQFARTGDYGGYIPTFAAQSALAIKKRVPWAQFSIEELSRERIGHDPFLVVYAGDERHYIEVWGEPKFQGRAS</sequence>
<keyword evidence="1" id="KW-1133">Transmembrane helix</keyword>
<evidence type="ECO:0000256" key="1">
    <source>
        <dbReference type="SAM" id="Phobius"/>
    </source>
</evidence>
<organism evidence="2 3">
    <name type="scientific">Candidatus Liptonbacteria bacterium GWB1_49_6</name>
    <dbReference type="NCBI Taxonomy" id="1798644"/>
    <lineage>
        <taxon>Bacteria</taxon>
        <taxon>Candidatus Liptoniibacteriota</taxon>
    </lineage>
</organism>
<evidence type="ECO:0000313" key="3">
    <source>
        <dbReference type="Proteomes" id="UP000176648"/>
    </source>
</evidence>
<accession>A0A1G2C567</accession>
<evidence type="ECO:0000313" key="2">
    <source>
        <dbReference type="EMBL" id="OGY96548.1"/>
    </source>
</evidence>
<dbReference type="Proteomes" id="UP000176648">
    <property type="component" value="Unassembled WGS sequence"/>
</dbReference>
<feature type="transmembrane region" description="Helical" evidence="1">
    <location>
        <begin position="127"/>
        <end position="145"/>
    </location>
</feature>
<dbReference type="EMBL" id="MHKU01000028">
    <property type="protein sequence ID" value="OGY96548.1"/>
    <property type="molecule type" value="Genomic_DNA"/>
</dbReference>
<reference evidence="2 3" key="1">
    <citation type="journal article" date="2016" name="Nat. Commun.">
        <title>Thousands of microbial genomes shed light on interconnected biogeochemical processes in an aquifer system.</title>
        <authorList>
            <person name="Anantharaman K."/>
            <person name="Brown C.T."/>
            <person name="Hug L.A."/>
            <person name="Sharon I."/>
            <person name="Castelle C.J."/>
            <person name="Probst A.J."/>
            <person name="Thomas B.C."/>
            <person name="Singh A."/>
            <person name="Wilkins M.J."/>
            <person name="Karaoz U."/>
            <person name="Brodie E.L."/>
            <person name="Williams K.H."/>
            <person name="Hubbard S.S."/>
            <person name="Banfield J.F."/>
        </authorList>
    </citation>
    <scope>NUCLEOTIDE SEQUENCE [LARGE SCALE GENOMIC DNA]</scope>
</reference>
<dbReference type="AlphaFoldDB" id="A0A1G2C567"/>
<keyword evidence="1" id="KW-0812">Transmembrane</keyword>
<protein>
    <submittedName>
        <fullName evidence="2">Uncharacterized protein</fullName>
    </submittedName>
</protein>
<feature type="transmembrane region" description="Helical" evidence="1">
    <location>
        <begin position="96"/>
        <end position="115"/>
    </location>
</feature>
<proteinExistence type="predicted"/>
<name>A0A1G2C567_9BACT</name>